<feature type="transmembrane region" description="Helical" evidence="1">
    <location>
        <begin position="181"/>
        <end position="199"/>
    </location>
</feature>
<evidence type="ECO:0008006" key="4">
    <source>
        <dbReference type="Google" id="ProtNLM"/>
    </source>
</evidence>
<proteinExistence type="predicted"/>
<comment type="caution">
    <text evidence="2">The sequence shown here is derived from an EMBL/GenBank/DDBJ whole genome shotgun (WGS) entry which is preliminary data.</text>
</comment>
<reference evidence="2" key="1">
    <citation type="submission" date="2022-07" db="EMBL/GenBank/DDBJ databases">
        <authorList>
            <person name="Trinca V."/>
            <person name="Uliana J.V.C."/>
            <person name="Torres T.T."/>
            <person name="Ward R.J."/>
            <person name="Monesi N."/>
        </authorList>
    </citation>
    <scope>NUCLEOTIDE SEQUENCE</scope>
    <source>
        <strain evidence="2">HSMRA1968</strain>
        <tissue evidence="2">Whole embryos</tissue>
    </source>
</reference>
<keyword evidence="1" id="KW-0472">Membrane</keyword>
<dbReference type="EMBL" id="WJQU01000003">
    <property type="protein sequence ID" value="KAJ6637020.1"/>
    <property type="molecule type" value="Genomic_DNA"/>
</dbReference>
<dbReference type="Proteomes" id="UP001151699">
    <property type="component" value="Chromosome X"/>
</dbReference>
<keyword evidence="3" id="KW-1185">Reference proteome</keyword>
<evidence type="ECO:0000256" key="1">
    <source>
        <dbReference type="SAM" id="Phobius"/>
    </source>
</evidence>
<evidence type="ECO:0000313" key="2">
    <source>
        <dbReference type="EMBL" id="KAJ6637020.1"/>
    </source>
</evidence>
<gene>
    <name evidence="2" type="ORF">Bhyg_09746</name>
</gene>
<dbReference type="AlphaFoldDB" id="A0A9Q0RWQ6"/>
<accession>A0A9Q0RWQ6</accession>
<feature type="transmembrane region" description="Helical" evidence="1">
    <location>
        <begin position="156"/>
        <end position="175"/>
    </location>
</feature>
<keyword evidence="1" id="KW-0812">Transmembrane</keyword>
<protein>
    <recommendedName>
        <fullName evidence="4">Chloride channel CLIC-like protein 1</fullName>
    </recommendedName>
</protein>
<sequence length="419" mass="48948">MAVVNFVIYIVILFCVTPSIWSDFTNPNWEKPDAFSKSLYSAKPSNLQEENTNQPQISKIKKDDHLSSIYKKLVKFLLKREKMKFDKSSGIYYRSLHLHIREDQMNRFDEMTDVHDMDQLIAEILYQSRSGTFELFQEMYLTWKDMFILTWENVMSSRQIVIGIQFAGFILVWFASRKFKFSLTIVGMFFVLFYLYSFLDSECNRKKEIEKTAQMFGLKENNPCNTTSFWSYYFRNQNEDCKKYLDNSYDSACTLVDVYEEFINVFVYKQMWNFINNSIGHIRKVYESHGIMAAIFVTAISICLINNNLKLIIKSIFHYIFTSRSSRRSGIEQKHSNKAGDALSTEVLNKILDITRDQTKLNALHLTRLTSYSGVQQIDVIEDNDSTNSEKLNVVETQRFTETIDASDSSNAADDKVIS</sequence>
<feature type="transmembrane region" description="Helical" evidence="1">
    <location>
        <begin position="6"/>
        <end position="24"/>
    </location>
</feature>
<dbReference type="OrthoDB" id="7781115at2759"/>
<organism evidence="2 3">
    <name type="scientific">Pseudolycoriella hygida</name>
    <dbReference type="NCBI Taxonomy" id="35572"/>
    <lineage>
        <taxon>Eukaryota</taxon>
        <taxon>Metazoa</taxon>
        <taxon>Ecdysozoa</taxon>
        <taxon>Arthropoda</taxon>
        <taxon>Hexapoda</taxon>
        <taxon>Insecta</taxon>
        <taxon>Pterygota</taxon>
        <taxon>Neoptera</taxon>
        <taxon>Endopterygota</taxon>
        <taxon>Diptera</taxon>
        <taxon>Nematocera</taxon>
        <taxon>Sciaroidea</taxon>
        <taxon>Sciaridae</taxon>
        <taxon>Pseudolycoriella</taxon>
    </lineage>
</organism>
<keyword evidence="1" id="KW-1133">Transmembrane helix</keyword>
<name>A0A9Q0RWQ6_9DIPT</name>
<feature type="transmembrane region" description="Helical" evidence="1">
    <location>
        <begin position="291"/>
        <end position="309"/>
    </location>
</feature>
<evidence type="ECO:0000313" key="3">
    <source>
        <dbReference type="Proteomes" id="UP001151699"/>
    </source>
</evidence>